<accession>A0A1F7U6R7</accession>
<dbReference type="InterPro" id="IPR052159">
    <property type="entry name" value="Competence_DNA_uptake"/>
</dbReference>
<keyword evidence="1" id="KW-1133">Transmembrane helix</keyword>
<gene>
    <name evidence="3" type="ORF">A3D72_03995</name>
</gene>
<feature type="domain" description="Metallo-beta-lactamase" evidence="2">
    <location>
        <begin position="59"/>
        <end position="266"/>
    </location>
</feature>
<evidence type="ECO:0000313" key="3">
    <source>
        <dbReference type="EMBL" id="OGL73949.1"/>
    </source>
</evidence>
<evidence type="ECO:0000256" key="1">
    <source>
        <dbReference type="SAM" id="Phobius"/>
    </source>
</evidence>
<proteinExistence type="predicted"/>
<dbReference type="SUPFAM" id="SSF56281">
    <property type="entry name" value="Metallo-hydrolase/oxidoreductase"/>
    <property type="match status" value="1"/>
</dbReference>
<name>A0A1F7U6R7_9BACT</name>
<keyword evidence="1" id="KW-0812">Transmembrane</keyword>
<dbReference type="EMBL" id="MGDZ01000013">
    <property type="protein sequence ID" value="OGL73949.1"/>
    <property type="molecule type" value="Genomic_DNA"/>
</dbReference>
<protein>
    <recommendedName>
        <fullName evidence="2">Metallo-beta-lactamase domain-containing protein</fullName>
    </recommendedName>
</protein>
<dbReference type="InterPro" id="IPR035681">
    <property type="entry name" value="ComA-like_MBL"/>
</dbReference>
<dbReference type="STRING" id="1802391.A3D72_03995"/>
<evidence type="ECO:0000259" key="2">
    <source>
        <dbReference type="SMART" id="SM00849"/>
    </source>
</evidence>
<dbReference type="Proteomes" id="UP000176303">
    <property type="component" value="Unassembled WGS sequence"/>
</dbReference>
<dbReference type="CDD" id="cd07731">
    <property type="entry name" value="ComA-like_MBL-fold"/>
    <property type="match status" value="1"/>
</dbReference>
<dbReference type="Pfam" id="PF00753">
    <property type="entry name" value="Lactamase_B"/>
    <property type="match status" value="1"/>
</dbReference>
<dbReference type="PANTHER" id="PTHR30619:SF1">
    <property type="entry name" value="RECOMBINATION PROTEIN 2"/>
    <property type="match status" value="1"/>
</dbReference>
<dbReference type="PANTHER" id="PTHR30619">
    <property type="entry name" value="DNA INTERNALIZATION/COMPETENCE PROTEIN COMEC/REC2"/>
    <property type="match status" value="1"/>
</dbReference>
<dbReference type="InterPro" id="IPR001279">
    <property type="entry name" value="Metallo-B-lactamas"/>
</dbReference>
<keyword evidence="1" id="KW-0472">Membrane</keyword>
<evidence type="ECO:0000313" key="4">
    <source>
        <dbReference type="Proteomes" id="UP000176303"/>
    </source>
</evidence>
<dbReference type="Gene3D" id="3.60.15.10">
    <property type="entry name" value="Ribonuclease Z/Hydroxyacylglutathione hydrolase-like"/>
    <property type="match status" value="1"/>
</dbReference>
<sequence>MSTIRSFLRSRWFSRILAGAVIAGVLSLGSVLEPWGTATGPGRLADDGKLHVIFFDVGQGDAALIRTPTGEDILVDGGPDTSVIQKLGAALPKDDRDIELLILTHPHADHLTGLLEILRRYQVRRLMMTGVVHTTDVHESFLKEVRNRDIDTETPRAGEVVSFGETRLEFFWPLEEWSGRRVSETGPGEGGGLNDTSIVFRLVYGQTEVLFMGDATSEVEEELVVSASSTLVSDLLKVGHHGSKYSTSRVFLAAVDPENALISSGKGNSYGHPAYRVIKLLRDAGVRILRTDTHGDILATSDGGKIDIQTENEVLASESGN</sequence>
<reference evidence="3 4" key="1">
    <citation type="journal article" date="2016" name="Nat. Commun.">
        <title>Thousands of microbial genomes shed light on interconnected biogeochemical processes in an aquifer system.</title>
        <authorList>
            <person name="Anantharaman K."/>
            <person name="Brown C.T."/>
            <person name="Hug L.A."/>
            <person name="Sharon I."/>
            <person name="Castelle C.J."/>
            <person name="Probst A.J."/>
            <person name="Thomas B.C."/>
            <person name="Singh A."/>
            <person name="Wilkins M.J."/>
            <person name="Karaoz U."/>
            <person name="Brodie E.L."/>
            <person name="Williams K.H."/>
            <person name="Hubbard S.S."/>
            <person name="Banfield J.F."/>
        </authorList>
    </citation>
    <scope>NUCLEOTIDE SEQUENCE [LARGE SCALE GENOMIC DNA]</scope>
</reference>
<comment type="caution">
    <text evidence="3">The sequence shown here is derived from an EMBL/GenBank/DDBJ whole genome shotgun (WGS) entry which is preliminary data.</text>
</comment>
<feature type="transmembrane region" description="Helical" evidence="1">
    <location>
        <begin position="12"/>
        <end position="32"/>
    </location>
</feature>
<dbReference type="SMART" id="SM00849">
    <property type="entry name" value="Lactamase_B"/>
    <property type="match status" value="1"/>
</dbReference>
<dbReference type="InterPro" id="IPR036866">
    <property type="entry name" value="RibonucZ/Hydroxyglut_hydro"/>
</dbReference>
<dbReference type="AlphaFoldDB" id="A0A1F7U6R7"/>
<organism evidence="3 4">
    <name type="scientific">Candidatus Uhrbacteria bacterium RIFCSPHIGHO2_02_FULL_57_19</name>
    <dbReference type="NCBI Taxonomy" id="1802391"/>
    <lineage>
        <taxon>Bacteria</taxon>
        <taxon>Candidatus Uhriibacteriota</taxon>
    </lineage>
</organism>